<organism evidence="2 3">
    <name type="scientific">Vanrija albida</name>
    <dbReference type="NCBI Taxonomy" id="181172"/>
    <lineage>
        <taxon>Eukaryota</taxon>
        <taxon>Fungi</taxon>
        <taxon>Dikarya</taxon>
        <taxon>Basidiomycota</taxon>
        <taxon>Agaricomycotina</taxon>
        <taxon>Tremellomycetes</taxon>
        <taxon>Trichosporonales</taxon>
        <taxon>Trichosporonaceae</taxon>
        <taxon>Vanrija</taxon>
    </lineage>
</organism>
<evidence type="ECO:0000256" key="1">
    <source>
        <dbReference type="SAM" id="MobiDB-lite"/>
    </source>
</evidence>
<feature type="region of interest" description="Disordered" evidence="1">
    <location>
        <begin position="209"/>
        <end position="255"/>
    </location>
</feature>
<evidence type="ECO:0000313" key="2">
    <source>
        <dbReference type="EMBL" id="KAL1405412.1"/>
    </source>
</evidence>
<feature type="compositionally biased region" description="Basic and acidic residues" evidence="1">
    <location>
        <begin position="242"/>
        <end position="255"/>
    </location>
</feature>
<evidence type="ECO:0000313" key="3">
    <source>
        <dbReference type="Proteomes" id="UP001565368"/>
    </source>
</evidence>
<feature type="compositionally biased region" description="Low complexity" evidence="1">
    <location>
        <begin position="9"/>
        <end position="34"/>
    </location>
</feature>
<accession>A0ABR3PTF4</accession>
<dbReference type="Proteomes" id="UP001565368">
    <property type="component" value="Unassembled WGS sequence"/>
</dbReference>
<sequence length="255" mass="27237">MSKAKGKGKASAASAGPGAAPKPKGKASKSAPAPVDTGPTASELKVLAIPQSSTPYAMRVKNGNVPGYIQFAADFLKLHPYRPLAIHTDLEAEGSIHAAPRLITVVEGAKAAFAQVVLARKAQALEVYQYNETGLLASSCEAEPDLARVLSGKTRPKMTHRPFLRITLATHPLADGAVPPNATCQITKLKQPFIRRPKYERRALARRIKEAAEGEAPPPNELVRDAPPHVAATADPKKKRKSDVNDGGESKRRKQ</sequence>
<evidence type="ECO:0008006" key="4">
    <source>
        <dbReference type="Google" id="ProtNLM"/>
    </source>
</evidence>
<reference evidence="2 3" key="1">
    <citation type="submission" date="2023-08" db="EMBL/GenBank/DDBJ databases">
        <title>Annotated Genome Sequence of Vanrija albida AlHP1.</title>
        <authorList>
            <person name="Herzog R."/>
        </authorList>
    </citation>
    <scope>NUCLEOTIDE SEQUENCE [LARGE SCALE GENOMIC DNA]</scope>
    <source>
        <strain evidence="2 3">AlHP1</strain>
    </source>
</reference>
<proteinExistence type="predicted"/>
<feature type="region of interest" description="Disordered" evidence="1">
    <location>
        <begin position="1"/>
        <end position="39"/>
    </location>
</feature>
<protein>
    <recommendedName>
        <fullName evidence="4">DNA/RNA-binding protein Alba-like domain-containing protein</fullName>
    </recommendedName>
</protein>
<comment type="caution">
    <text evidence="2">The sequence shown here is derived from an EMBL/GenBank/DDBJ whole genome shotgun (WGS) entry which is preliminary data.</text>
</comment>
<dbReference type="EMBL" id="JBBXJM010000007">
    <property type="protein sequence ID" value="KAL1405412.1"/>
    <property type="molecule type" value="Genomic_DNA"/>
</dbReference>
<dbReference type="RefSeq" id="XP_069205356.1">
    <property type="nucleotide sequence ID" value="XM_069357419.1"/>
</dbReference>
<dbReference type="GeneID" id="95990086"/>
<name>A0ABR3PTF4_9TREE</name>
<keyword evidence="3" id="KW-1185">Reference proteome</keyword>
<gene>
    <name evidence="2" type="ORF">Q8F55_009043</name>
</gene>